<name>Q46AC9_METBF</name>
<dbReference type="KEGG" id="mba:Mbar_A2238"/>
<evidence type="ECO:0008006" key="2">
    <source>
        <dbReference type="Google" id="ProtNLM"/>
    </source>
</evidence>
<dbReference type="STRING" id="269797.Mbar_A2238"/>
<organism evidence="1">
    <name type="scientific">Methanosarcina barkeri (strain Fusaro / DSM 804)</name>
    <dbReference type="NCBI Taxonomy" id="269797"/>
    <lineage>
        <taxon>Archaea</taxon>
        <taxon>Methanobacteriati</taxon>
        <taxon>Methanobacteriota</taxon>
        <taxon>Stenosarchaea group</taxon>
        <taxon>Methanomicrobia</taxon>
        <taxon>Methanosarcinales</taxon>
        <taxon>Methanosarcinaceae</taxon>
        <taxon>Methanosarcina</taxon>
    </lineage>
</organism>
<dbReference type="PaxDb" id="269797-Mbar_A2238"/>
<accession>Q46AC9</accession>
<dbReference type="HOGENOM" id="CLU_2379382_0_0_2"/>
<dbReference type="Gene3D" id="1.10.287.1080">
    <property type="entry name" value="MazG-like"/>
    <property type="match status" value="1"/>
</dbReference>
<protein>
    <recommendedName>
        <fullName evidence="2">NTP pyrophosphohydrolase MazG putative catalytic core domain-containing protein</fullName>
    </recommendedName>
</protein>
<reference evidence="1" key="1">
    <citation type="submission" date="2006-06" db="EMBL/GenBank/DDBJ databases">
        <title>Complete sequence of chromosome 1 of Methanosarcina barkeri str. fusaro.</title>
        <authorList>
            <person name="Copeland A."/>
            <person name="Lucas S."/>
            <person name="Lapidus A."/>
            <person name="Barry K."/>
            <person name="Detter J.C."/>
            <person name="Glavina T."/>
            <person name="Hammon N."/>
            <person name="Israni S."/>
            <person name="Pitluck S."/>
            <person name="Goodwin L.A."/>
            <person name="Saunders E.H."/>
            <person name="Schmutz J."/>
            <person name="Larimer F."/>
            <person name="Land M."/>
            <person name="Anderson I."/>
            <person name="Richardson P."/>
        </authorList>
    </citation>
    <scope>NUCLEOTIDE SEQUENCE</scope>
    <source>
        <strain evidence="1">Fusaro</strain>
    </source>
</reference>
<dbReference type="EMBL" id="CP000099">
    <property type="protein sequence ID" value="AAZ71163.1"/>
    <property type="molecule type" value="Genomic_DNA"/>
</dbReference>
<sequence length="104" mass="11746">MENSYKGGVSVTLPPSDIRLEILGFAAAMERTMRKHDPEKGESWMYCDLEFLINKLKEEFEEVITSIDGEQSPKISKNTIDELVDLANIAMMLRYRGIFSGALA</sequence>
<evidence type="ECO:0000313" key="1">
    <source>
        <dbReference type="EMBL" id="AAZ71163.1"/>
    </source>
</evidence>
<proteinExistence type="predicted"/>
<gene>
    <name evidence="1" type="ordered locus">Mbar_A2238</name>
</gene>
<dbReference type="AlphaFoldDB" id="Q46AC9"/>